<keyword evidence="5" id="KW-0482">Metalloprotease</keyword>
<dbReference type="PROSITE" id="PS50249">
    <property type="entry name" value="MPN"/>
    <property type="match status" value="1"/>
</dbReference>
<dbReference type="Pfam" id="PF04002">
    <property type="entry name" value="RadC"/>
    <property type="match status" value="1"/>
</dbReference>
<keyword evidence="3" id="KW-0378">Hydrolase</keyword>
<name>A0A0E3UTX6_9FUSO</name>
<sequence>MNITEKFLKYGSTSLEQSELLEVLLYLSGVKNAQTKSKKLLEKYADIYNILAVDNNFIENEKGINVKFLILKKLINDFCSEIQYYNLKSKGEVLNKVDKVVEFFKKKSTYMNNEYFNILFLNINYEIICYETVSKGTIDRSIVFMRTVISKTICCNAKNIIITHNHPSGNIRPSQEDIKITHKILEGLKLFDINLIDHIIVGKNDYFSFVEGGLL</sequence>
<accession>A0A0E3UTX6</accession>
<dbReference type="PANTHER" id="PTHR30471:SF3">
    <property type="entry name" value="UPF0758 PROTEIN YEES-RELATED"/>
    <property type="match status" value="1"/>
</dbReference>
<dbReference type="InterPro" id="IPR037518">
    <property type="entry name" value="MPN"/>
</dbReference>
<dbReference type="InterPro" id="IPR020891">
    <property type="entry name" value="UPF0758_CS"/>
</dbReference>
<dbReference type="GO" id="GO:0006508">
    <property type="term" value="P:proteolysis"/>
    <property type="evidence" value="ECO:0007669"/>
    <property type="project" value="UniProtKB-KW"/>
</dbReference>
<keyword evidence="2" id="KW-0479">Metal-binding</keyword>
<dbReference type="STRING" id="187101.VC03_03780"/>
<dbReference type="OrthoDB" id="9804482at2"/>
<dbReference type="InterPro" id="IPR025657">
    <property type="entry name" value="RadC_JAB"/>
</dbReference>
<evidence type="ECO:0000259" key="7">
    <source>
        <dbReference type="PROSITE" id="PS50249"/>
    </source>
</evidence>
<dbReference type="PATRIC" id="fig|1069640.6.peg.747"/>
<gene>
    <name evidence="8" type="ORF">VC03_03780</name>
</gene>
<comment type="similarity">
    <text evidence="6">Belongs to the UPF0758 family.</text>
</comment>
<evidence type="ECO:0000313" key="8">
    <source>
        <dbReference type="EMBL" id="AKC95629.1"/>
    </source>
</evidence>
<keyword evidence="1" id="KW-0645">Protease</keyword>
<evidence type="ECO:0000256" key="1">
    <source>
        <dbReference type="ARBA" id="ARBA00022670"/>
    </source>
</evidence>
<evidence type="ECO:0000256" key="2">
    <source>
        <dbReference type="ARBA" id="ARBA00022723"/>
    </source>
</evidence>
<dbReference type="NCBIfam" id="TIGR00608">
    <property type="entry name" value="radc"/>
    <property type="match status" value="1"/>
</dbReference>
<evidence type="ECO:0000313" key="9">
    <source>
        <dbReference type="Proteomes" id="UP000033103"/>
    </source>
</evidence>
<dbReference type="GO" id="GO:0046872">
    <property type="term" value="F:metal ion binding"/>
    <property type="evidence" value="ECO:0007669"/>
    <property type="project" value="UniProtKB-KW"/>
</dbReference>
<dbReference type="AlphaFoldDB" id="A0A0E3UTX6"/>
<keyword evidence="9" id="KW-1185">Reference proteome</keyword>
<dbReference type="KEGG" id="sns:VC03_03780"/>
<protein>
    <recommendedName>
        <fullName evidence="7">MPN domain-containing protein</fullName>
    </recommendedName>
</protein>
<dbReference type="HOGENOM" id="CLU_073529_0_0_0"/>
<dbReference type="InterPro" id="IPR001405">
    <property type="entry name" value="UPF0758"/>
</dbReference>
<dbReference type="RefSeq" id="WP_046328735.1">
    <property type="nucleotide sequence ID" value="NZ_CP011280.1"/>
</dbReference>
<dbReference type="Proteomes" id="UP000033103">
    <property type="component" value="Chromosome"/>
</dbReference>
<feature type="domain" description="MPN" evidence="7">
    <location>
        <begin position="93"/>
        <end position="215"/>
    </location>
</feature>
<organism evidence="8 9">
    <name type="scientific">Sneathia vaginalis</name>
    <dbReference type="NCBI Taxonomy" id="187101"/>
    <lineage>
        <taxon>Bacteria</taxon>
        <taxon>Fusobacteriati</taxon>
        <taxon>Fusobacteriota</taxon>
        <taxon>Fusobacteriia</taxon>
        <taxon>Fusobacteriales</taxon>
        <taxon>Leptotrichiaceae</taxon>
        <taxon>Sneathia</taxon>
    </lineage>
</organism>
<dbReference type="Gene3D" id="3.40.140.10">
    <property type="entry name" value="Cytidine Deaminase, domain 2"/>
    <property type="match status" value="1"/>
</dbReference>
<dbReference type="EMBL" id="CP011280">
    <property type="protein sequence ID" value="AKC95629.1"/>
    <property type="molecule type" value="Genomic_DNA"/>
</dbReference>
<dbReference type="GO" id="GO:0008237">
    <property type="term" value="F:metallopeptidase activity"/>
    <property type="evidence" value="ECO:0007669"/>
    <property type="project" value="UniProtKB-KW"/>
</dbReference>
<evidence type="ECO:0000256" key="5">
    <source>
        <dbReference type="ARBA" id="ARBA00023049"/>
    </source>
</evidence>
<evidence type="ECO:0000256" key="6">
    <source>
        <dbReference type="RuleBase" id="RU003797"/>
    </source>
</evidence>
<evidence type="ECO:0000256" key="3">
    <source>
        <dbReference type="ARBA" id="ARBA00022801"/>
    </source>
</evidence>
<dbReference type="PANTHER" id="PTHR30471">
    <property type="entry name" value="DNA REPAIR PROTEIN RADC"/>
    <property type="match status" value="1"/>
</dbReference>
<dbReference type="CDD" id="cd08071">
    <property type="entry name" value="MPN_DUF2466"/>
    <property type="match status" value="1"/>
</dbReference>
<keyword evidence="4" id="KW-0862">Zinc</keyword>
<dbReference type="PROSITE" id="PS01302">
    <property type="entry name" value="UPF0758"/>
    <property type="match status" value="1"/>
</dbReference>
<proteinExistence type="inferred from homology"/>
<reference evidence="8 9" key="1">
    <citation type="journal article" date="2012" name="BMC Genomics">
        <title>Genomic sequence analysis and characterization of Sneathia amnii sp. nov.</title>
        <authorList>
            <consortium name="Vaginal Microbiome Consortium (additional members)"/>
            <person name="Harwich M.D.Jr."/>
            <person name="Serrano M.G."/>
            <person name="Fettweis J.M."/>
            <person name="Alves J.M."/>
            <person name="Reimers M.A."/>
            <person name="Buck G.A."/>
            <person name="Jefferson K.K."/>
        </authorList>
    </citation>
    <scope>NUCLEOTIDE SEQUENCE [LARGE SCALE GENOMIC DNA]</scope>
    <source>
        <strain evidence="8 9">SN35</strain>
    </source>
</reference>
<evidence type="ECO:0000256" key="4">
    <source>
        <dbReference type="ARBA" id="ARBA00022833"/>
    </source>
</evidence>